<dbReference type="GO" id="GO:0005524">
    <property type="term" value="F:ATP binding"/>
    <property type="evidence" value="ECO:0007669"/>
    <property type="project" value="UniProtKB-KW"/>
</dbReference>
<comment type="similarity">
    <text evidence="2">Belongs to the pantothenate synthetase family.</text>
</comment>
<dbReference type="UniPathway" id="UPA00028">
    <property type="reaction ID" value="UER00005"/>
</dbReference>
<evidence type="ECO:0000313" key="12">
    <source>
        <dbReference type="EMBL" id="PPQ68398.1"/>
    </source>
</evidence>
<evidence type="ECO:0000256" key="6">
    <source>
        <dbReference type="ARBA" id="ARBA00022655"/>
    </source>
</evidence>
<keyword evidence="5" id="KW-0436">Ligase</keyword>
<reference evidence="12 13" key="1">
    <citation type="journal article" date="2018" name="Evol. Lett.">
        <title>Horizontal gene cluster transfer increased hallucinogenic mushroom diversity.</title>
        <authorList>
            <person name="Reynolds H.T."/>
            <person name="Vijayakumar V."/>
            <person name="Gluck-Thaler E."/>
            <person name="Korotkin H.B."/>
            <person name="Matheny P.B."/>
            <person name="Slot J.C."/>
        </authorList>
    </citation>
    <scope>NUCLEOTIDE SEQUENCE [LARGE SCALE GENOMIC DNA]</scope>
    <source>
        <strain evidence="12 13">SRW20</strain>
    </source>
</reference>
<dbReference type="InterPro" id="IPR042176">
    <property type="entry name" value="Pantoate_ligase_C"/>
</dbReference>
<organism evidence="12 13">
    <name type="scientific">Gymnopilus dilepis</name>
    <dbReference type="NCBI Taxonomy" id="231916"/>
    <lineage>
        <taxon>Eukaryota</taxon>
        <taxon>Fungi</taxon>
        <taxon>Dikarya</taxon>
        <taxon>Basidiomycota</taxon>
        <taxon>Agaricomycotina</taxon>
        <taxon>Agaricomycetes</taxon>
        <taxon>Agaricomycetidae</taxon>
        <taxon>Agaricales</taxon>
        <taxon>Agaricineae</taxon>
        <taxon>Hymenogastraceae</taxon>
        <taxon>Gymnopilus</taxon>
    </lineage>
</organism>
<dbReference type="EC" id="6.3.2.1" evidence="3"/>
<dbReference type="NCBIfam" id="TIGR00125">
    <property type="entry name" value="cyt_tran_rel"/>
    <property type="match status" value="1"/>
</dbReference>
<dbReference type="OrthoDB" id="2020436at2759"/>
<keyword evidence="13" id="KW-1185">Reference proteome</keyword>
<evidence type="ECO:0000256" key="10">
    <source>
        <dbReference type="ARBA" id="ARBA00032806"/>
    </source>
</evidence>
<dbReference type="InterPro" id="IPR004821">
    <property type="entry name" value="Cyt_trans-like"/>
</dbReference>
<comment type="pathway">
    <text evidence="1">Cofactor biosynthesis; (R)-pantothenate biosynthesis; (R)-pantothenate from (R)-pantoate and beta-alanine: step 1/1.</text>
</comment>
<dbReference type="Gene3D" id="3.30.1300.10">
    <property type="entry name" value="Pantoate-beta-alanine ligase, C-terminal domain"/>
    <property type="match status" value="1"/>
</dbReference>
<dbReference type="STRING" id="231916.A0A409VQ87"/>
<dbReference type="FunFam" id="3.40.50.620:FF:000013">
    <property type="entry name" value="Pantothenate synthetase"/>
    <property type="match status" value="1"/>
</dbReference>
<dbReference type="InterPro" id="IPR014729">
    <property type="entry name" value="Rossmann-like_a/b/a_fold"/>
</dbReference>
<dbReference type="PANTHER" id="PTHR21299:SF1">
    <property type="entry name" value="PANTOATE--BETA-ALANINE LIGASE"/>
    <property type="match status" value="1"/>
</dbReference>
<dbReference type="NCBIfam" id="TIGR00018">
    <property type="entry name" value="panC"/>
    <property type="match status" value="1"/>
</dbReference>
<evidence type="ECO:0000256" key="5">
    <source>
        <dbReference type="ARBA" id="ARBA00022598"/>
    </source>
</evidence>
<dbReference type="HAMAP" id="MF_00158">
    <property type="entry name" value="PanC"/>
    <property type="match status" value="1"/>
</dbReference>
<dbReference type="Gene3D" id="3.40.50.620">
    <property type="entry name" value="HUPs"/>
    <property type="match status" value="1"/>
</dbReference>
<dbReference type="Pfam" id="PF02569">
    <property type="entry name" value="Pantoate_ligase"/>
    <property type="match status" value="1"/>
</dbReference>
<comment type="catalytic activity">
    <reaction evidence="11">
        <text>(R)-pantoate + beta-alanine + ATP = (R)-pantothenate + AMP + diphosphate + H(+)</text>
        <dbReference type="Rhea" id="RHEA:10912"/>
        <dbReference type="ChEBI" id="CHEBI:15378"/>
        <dbReference type="ChEBI" id="CHEBI:15980"/>
        <dbReference type="ChEBI" id="CHEBI:29032"/>
        <dbReference type="ChEBI" id="CHEBI:30616"/>
        <dbReference type="ChEBI" id="CHEBI:33019"/>
        <dbReference type="ChEBI" id="CHEBI:57966"/>
        <dbReference type="ChEBI" id="CHEBI:456215"/>
        <dbReference type="EC" id="6.3.2.1"/>
    </reaction>
</comment>
<evidence type="ECO:0000256" key="2">
    <source>
        <dbReference type="ARBA" id="ARBA00009256"/>
    </source>
</evidence>
<keyword evidence="6" id="KW-0566">Pantothenate biosynthesis</keyword>
<evidence type="ECO:0000256" key="1">
    <source>
        <dbReference type="ARBA" id="ARBA00004990"/>
    </source>
</evidence>
<comment type="caution">
    <text evidence="12">The sequence shown here is derived from an EMBL/GenBank/DDBJ whole genome shotgun (WGS) entry which is preliminary data.</text>
</comment>
<keyword evidence="7" id="KW-0547">Nucleotide-binding</keyword>
<keyword evidence="8" id="KW-0067">ATP-binding</keyword>
<dbReference type="InParanoid" id="A0A409VQ87"/>
<evidence type="ECO:0000313" key="13">
    <source>
        <dbReference type="Proteomes" id="UP000284706"/>
    </source>
</evidence>
<dbReference type="SUPFAM" id="SSF52374">
    <property type="entry name" value="Nucleotidylyl transferase"/>
    <property type="match status" value="1"/>
</dbReference>
<dbReference type="AlphaFoldDB" id="A0A409VQ87"/>
<evidence type="ECO:0000256" key="8">
    <source>
        <dbReference type="ARBA" id="ARBA00022840"/>
    </source>
</evidence>
<dbReference type="EMBL" id="NHYE01005596">
    <property type="protein sequence ID" value="PPQ68398.1"/>
    <property type="molecule type" value="Genomic_DNA"/>
</dbReference>
<gene>
    <name evidence="12" type="ORF">CVT26_006070</name>
</gene>
<proteinExistence type="inferred from homology"/>
<dbReference type="PANTHER" id="PTHR21299">
    <property type="entry name" value="CYTIDYLATE KINASE/PANTOATE-BETA-ALANINE LIGASE"/>
    <property type="match status" value="1"/>
</dbReference>
<dbReference type="GO" id="GO:0015940">
    <property type="term" value="P:pantothenate biosynthetic process"/>
    <property type="evidence" value="ECO:0007669"/>
    <property type="project" value="UniProtKB-UniPathway"/>
</dbReference>
<evidence type="ECO:0000256" key="11">
    <source>
        <dbReference type="ARBA" id="ARBA00048258"/>
    </source>
</evidence>
<protein>
    <recommendedName>
        <fullName evidence="4">Pantoate--beta-alanine ligase</fullName>
        <ecNumber evidence="3">6.3.2.1</ecNumber>
    </recommendedName>
    <alternativeName>
        <fullName evidence="10">Pantoate-activating enzyme</fullName>
    </alternativeName>
    <alternativeName>
        <fullName evidence="9">Pantothenate synthetase</fullName>
    </alternativeName>
</protein>
<dbReference type="FunCoup" id="A0A409VQ87">
    <property type="interactions" value="281"/>
</dbReference>
<accession>A0A409VQ87</accession>
<evidence type="ECO:0000256" key="7">
    <source>
        <dbReference type="ARBA" id="ARBA00022741"/>
    </source>
</evidence>
<evidence type="ECO:0000256" key="9">
    <source>
        <dbReference type="ARBA" id="ARBA00029902"/>
    </source>
</evidence>
<dbReference type="InterPro" id="IPR003721">
    <property type="entry name" value="Pantoate_ligase"/>
</dbReference>
<name>A0A409VQ87_9AGAR</name>
<evidence type="ECO:0000256" key="3">
    <source>
        <dbReference type="ARBA" id="ARBA00012219"/>
    </source>
</evidence>
<sequence>MPSNNSKLPPSKIPVFTTVKSYREWRKQAFQAGKSVGFVPTMGALHNGHLSLVRRSLAENDLTVVSIFVNPAQFAPHEDLATYPRTLPRDLELLEAEATTVNSDVRAASAVFLPTVSEMYPSGIVQNVAEQKGTFVEVKGYGHQMEGASRPTFFRGVATVVTKLFNAIQPDNAYFGQKDIQQALLLKRLSRDLLMPHPESENVHIIPTSRDPADGLALSSRNTYLSQDGRRVAPTLYQALRAAESAWKSGFSKSKCIEAAQAVVDSRIAQAQSRGLDVKMKLDYIEMNDADTFDVLDPEVRKEDRDLVILSGALYVDKTRLIDNILLGNTEKVLS</sequence>
<dbReference type="GO" id="GO:0004592">
    <property type="term" value="F:pantoate-beta-alanine ligase activity"/>
    <property type="evidence" value="ECO:0007669"/>
    <property type="project" value="UniProtKB-EC"/>
</dbReference>
<evidence type="ECO:0000256" key="4">
    <source>
        <dbReference type="ARBA" id="ARBA00015647"/>
    </source>
</evidence>
<dbReference type="Proteomes" id="UP000284706">
    <property type="component" value="Unassembled WGS sequence"/>
</dbReference>
<dbReference type="CDD" id="cd00560">
    <property type="entry name" value="PanC"/>
    <property type="match status" value="1"/>
</dbReference>